<evidence type="ECO:0000256" key="1">
    <source>
        <dbReference type="ARBA" id="ARBA00022679"/>
    </source>
</evidence>
<dbReference type="GO" id="GO:0016779">
    <property type="term" value="F:nucleotidyltransferase activity"/>
    <property type="evidence" value="ECO:0007669"/>
    <property type="project" value="UniProtKB-KW"/>
</dbReference>
<keyword evidence="5" id="KW-1185">Reference proteome</keyword>
<dbReference type="CDD" id="cd06422">
    <property type="entry name" value="NTP_transferase_like_1"/>
    <property type="match status" value="1"/>
</dbReference>
<dbReference type="Gene3D" id="3.90.550.10">
    <property type="entry name" value="Spore Coat Polysaccharide Biosynthesis Protein SpsA, Chain A"/>
    <property type="match status" value="1"/>
</dbReference>
<dbReference type="PANTHER" id="PTHR43584:SF8">
    <property type="entry name" value="N-ACETYLMURAMATE ALPHA-1-PHOSPHATE URIDYLYLTRANSFERASE"/>
    <property type="match status" value="1"/>
</dbReference>
<dbReference type="EMBL" id="NRRL01000110">
    <property type="protein sequence ID" value="MBK1670705.1"/>
    <property type="molecule type" value="Genomic_DNA"/>
</dbReference>
<dbReference type="InterPro" id="IPR005835">
    <property type="entry name" value="NTP_transferase_dom"/>
</dbReference>
<dbReference type="Proteomes" id="UP001296873">
    <property type="component" value="Unassembled WGS sequence"/>
</dbReference>
<organism evidence="4 5">
    <name type="scientific">Rhodovibrio sodomensis</name>
    <dbReference type="NCBI Taxonomy" id="1088"/>
    <lineage>
        <taxon>Bacteria</taxon>
        <taxon>Pseudomonadati</taxon>
        <taxon>Pseudomonadota</taxon>
        <taxon>Alphaproteobacteria</taxon>
        <taxon>Rhodospirillales</taxon>
        <taxon>Rhodovibrionaceae</taxon>
        <taxon>Rhodovibrio</taxon>
    </lineage>
</organism>
<evidence type="ECO:0000313" key="5">
    <source>
        <dbReference type="Proteomes" id="UP001296873"/>
    </source>
</evidence>
<keyword evidence="1" id="KW-0808">Transferase</keyword>
<dbReference type="PANTHER" id="PTHR43584">
    <property type="entry name" value="NUCLEOTIDYL TRANSFERASE"/>
    <property type="match status" value="1"/>
</dbReference>
<accession>A0ABS1DJM6</accession>
<proteinExistence type="predicted"/>
<dbReference type="RefSeq" id="WP_242480748.1">
    <property type="nucleotide sequence ID" value="NZ_NRRL01000110.1"/>
</dbReference>
<protein>
    <submittedName>
        <fullName evidence="4">Mannose-1-phosphate guanylyltransferase</fullName>
    </submittedName>
</protein>
<comment type="caution">
    <text evidence="4">The sequence shown here is derived from an EMBL/GenBank/DDBJ whole genome shotgun (WGS) entry which is preliminary data.</text>
</comment>
<dbReference type="InterPro" id="IPR050065">
    <property type="entry name" value="GlmU-like"/>
</dbReference>
<dbReference type="Pfam" id="PF00483">
    <property type="entry name" value="NTP_transferase"/>
    <property type="match status" value="1"/>
</dbReference>
<evidence type="ECO:0000256" key="2">
    <source>
        <dbReference type="ARBA" id="ARBA00022695"/>
    </source>
</evidence>
<reference evidence="4 5" key="1">
    <citation type="journal article" date="2020" name="Microorganisms">
        <title>Osmotic Adaptation and Compatible Solute Biosynthesis of Phototrophic Bacteria as Revealed from Genome Analyses.</title>
        <authorList>
            <person name="Imhoff J.F."/>
            <person name="Rahn T."/>
            <person name="Kunzel S."/>
            <person name="Keller A."/>
            <person name="Neulinger S.C."/>
        </authorList>
    </citation>
    <scope>NUCLEOTIDE SEQUENCE [LARGE SCALE GENOMIC DNA]</scope>
    <source>
        <strain evidence="4 5">DSM 9895</strain>
    </source>
</reference>
<evidence type="ECO:0000313" key="4">
    <source>
        <dbReference type="EMBL" id="MBK1670705.1"/>
    </source>
</evidence>
<sequence>MSDSMSAAPKTAMVLAAGYGTRMRPLTDSKPKPMVEVMGRPMIDRTLDRLADAGVERVVVNTHHLAETLEAHLRARGGPPAIEISREEDAPLDTGAGVRNALDKLDAEQFYVVNGDIFWLDGCVPALTRLGQHWTPERMDALLLLTATAEAIGYSGPGDFQMDIQGQVRRRQEFEVAPLCFSGVQIVHRRLFDYAPEGSFSFNLLFDQAEGSERLSGLRHDGLWFHIGTPGDIEIAEEVLHDLGFRTDRPEERVS</sequence>
<gene>
    <name evidence="4" type="ORF">CKO28_22040</name>
</gene>
<evidence type="ECO:0000259" key="3">
    <source>
        <dbReference type="Pfam" id="PF00483"/>
    </source>
</evidence>
<feature type="domain" description="Nucleotidyl transferase" evidence="3">
    <location>
        <begin position="12"/>
        <end position="130"/>
    </location>
</feature>
<keyword evidence="2 4" id="KW-0548">Nucleotidyltransferase</keyword>
<dbReference type="InterPro" id="IPR029044">
    <property type="entry name" value="Nucleotide-diphossugar_trans"/>
</dbReference>
<dbReference type="SUPFAM" id="SSF53448">
    <property type="entry name" value="Nucleotide-diphospho-sugar transferases"/>
    <property type="match status" value="1"/>
</dbReference>
<name>A0ABS1DJM6_9PROT</name>